<keyword evidence="3" id="KW-1185">Reference proteome</keyword>
<dbReference type="SUPFAM" id="SSF49464">
    <property type="entry name" value="Carboxypeptidase regulatory domain-like"/>
    <property type="match status" value="1"/>
</dbReference>
<gene>
    <name evidence="2" type="ORF">Q763_01615</name>
</gene>
<dbReference type="EMBL" id="JRLV01000001">
    <property type="protein sequence ID" value="KGO84465.1"/>
    <property type="molecule type" value="Genomic_DNA"/>
</dbReference>
<sequence>MHKAITYLLLLFATASFAQIKGKITSANGEPVPFASIGIENTYNNTSANENGLYELSIKKTGNYTLVFQSIGFKTRKETVNVTSLPYTLNITLQDETYTLNEVVINNTDNPANRIIREAIAHKKENSEKAGRFEADFYSKGIFRIKDVPDKIMGIKVKEEMEGEMLDSTGAGVLYLSETVSKITFEQPNNLKERIIASKISGDDNGFSYNTALGTYYNFYNNYVEFDLKMISPLANNAFNYYKFKLEGSFFDDNNNLINKIQVTPKRDKEPVFEGYIYIVNETWAIYAVDFDIKGYRMQQPILENLNLKQNFSFNTSSRIWAKNSQIFDFKAGLLGMTFSGTFTHVYSNYVFHDHFDKKTFGKEIVYIEEDSNKKDSLYWQTARPIPLTEEEVKDYFKKDSINTVTNSPEYLDSLDRKYNKFRPFDIISGYSYRNSKKHNRYSYDGILKVPIFNTVQGWTFNTGLSFRHYDADEKKYTSFGANFNYGVAEDRLRVNGWFTHRFGKVGTFYLTGGSIVEQFNASEPISPAMNMISSLLFKDNYMKLYDKTFAKLSYGREIFTGLNMGANIQYVRRKQLFNNTDYVLIKNDHDYTSNNPQASNDYTTPAFDTHNLMKADIAATIRFGQKYITRPDGKLNVSTANYPTIAVQYTKAFAASDSKYEYDFIAARTYYNTTLGNKGDFGINLKAGKFFNADNIAFMDYKHFNGNQTHVNSGNSNTNAFNILSYYSHSTNDSYFESHIEHNFKGYLMNKVPLLNKLQWNLVVGYHGIATPNYTPYHEFTAGFDNVGIGKFRMFRIDYVRSYQGSGYVTDGVMFGLKFLDIIQ</sequence>
<dbReference type="InterPro" id="IPR008969">
    <property type="entry name" value="CarboxyPept-like_regulatory"/>
</dbReference>
<name>A0A0A2M847_9FLAO</name>
<proteinExistence type="predicted"/>
<dbReference type="Pfam" id="PF18939">
    <property type="entry name" value="DUF5686"/>
    <property type="match status" value="1"/>
</dbReference>
<evidence type="ECO:0000313" key="3">
    <source>
        <dbReference type="Proteomes" id="UP000030129"/>
    </source>
</evidence>
<dbReference type="eggNOG" id="COG1470">
    <property type="taxonomic scope" value="Bacteria"/>
</dbReference>
<reference evidence="2 3" key="1">
    <citation type="submission" date="2013-09" db="EMBL/GenBank/DDBJ databases">
        <authorList>
            <person name="Zeng Z."/>
            <person name="Chen C."/>
        </authorList>
    </citation>
    <scope>NUCLEOTIDE SEQUENCE [LARGE SCALE GENOMIC DNA]</scope>
    <source>
        <strain evidence="2 3">F44-8</strain>
    </source>
</reference>
<dbReference type="InterPro" id="IPR043741">
    <property type="entry name" value="DUF5686"/>
</dbReference>
<organism evidence="2 3">
    <name type="scientific">Flavobacterium beibuense F44-8</name>
    <dbReference type="NCBI Taxonomy" id="1406840"/>
    <lineage>
        <taxon>Bacteria</taxon>
        <taxon>Pseudomonadati</taxon>
        <taxon>Bacteroidota</taxon>
        <taxon>Flavobacteriia</taxon>
        <taxon>Flavobacteriales</taxon>
        <taxon>Flavobacteriaceae</taxon>
        <taxon>Flavobacterium</taxon>
    </lineage>
</organism>
<dbReference type="Proteomes" id="UP000030129">
    <property type="component" value="Unassembled WGS sequence"/>
</dbReference>
<dbReference type="Gene3D" id="2.60.40.1120">
    <property type="entry name" value="Carboxypeptidase-like, regulatory domain"/>
    <property type="match status" value="1"/>
</dbReference>
<dbReference type="Pfam" id="PF13715">
    <property type="entry name" value="CarbopepD_reg_2"/>
    <property type="match status" value="1"/>
</dbReference>
<feature type="chain" id="PRO_5002002962" evidence="1">
    <location>
        <begin position="19"/>
        <end position="825"/>
    </location>
</feature>
<feature type="signal peptide" evidence="1">
    <location>
        <begin position="1"/>
        <end position="18"/>
    </location>
</feature>
<evidence type="ECO:0000313" key="2">
    <source>
        <dbReference type="EMBL" id="KGO84465.1"/>
    </source>
</evidence>
<evidence type="ECO:0000256" key="1">
    <source>
        <dbReference type="SAM" id="SignalP"/>
    </source>
</evidence>
<keyword evidence="1" id="KW-0732">Signal</keyword>
<dbReference type="RefSeq" id="WP_035130388.1">
    <property type="nucleotide sequence ID" value="NZ_JRLV01000001.1"/>
</dbReference>
<comment type="caution">
    <text evidence="2">The sequence shown here is derived from an EMBL/GenBank/DDBJ whole genome shotgun (WGS) entry which is preliminary data.</text>
</comment>
<dbReference type="AlphaFoldDB" id="A0A0A2M847"/>
<dbReference type="STRING" id="1406840.Q763_01615"/>
<accession>A0A0A2M847</accession>
<protein>
    <submittedName>
        <fullName evidence="2">Membrane protein</fullName>
    </submittedName>
</protein>